<dbReference type="WBParaSite" id="Pan_g4396.t1">
    <property type="protein sequence ID" value="Pan_g4396.t1"/>
    <property type="gene ID" value="Pan_g4396"/>
</dbReference>
<evidence type="ECO:0000313" key="2">
    <source>
        <dbReference type="Proteomes" id="UP000492821"/>
    </source>
</evidence>
<keyword evidence="1" id="KW-0732">Signal</keyword>
<proteinExistence type="predicted"/>
<feature type="chain" id="PRO_5029003291" evidence="1">
    <location>
        <begin position="25"/>
        <end position="70"/>
    </location>
</feature>
<keyword evidence="2" id="KW-1185">Reference proteome</keyword>
<organism evidence="2 3">
    <name type="scientific">Panagrellus redivivus</name>
    <name type="common">Microworm</name>
    <dbReference type="NCBI Taxonomy" id="6233"/>
    <lineage>
        <taxon>Eukaryota</taxon>
        <taxon>Metazoa</taxon>
        <taxon>Ecdysozoa</taxon>
        <taxon>Nematoda</taxon>
        <taxon>Chromadorea</taxon>
        <taxon>Rhabditida</taxon>
        <taxon>Tylenchina</taxon>
        <taxon>Panagrolaimomorpha</taxon>
        <taxon>Panagrolaimoidea</taxon>
        <taxon>Panagrolaimidae</taxon>
        <taxon>Panagrellus</taxon>
    </lineage>
</organism>
<protein>
    <submittedName>
        <fullName evidence="3">Uncharacterized protein</fullName>
    </submittedName>
</protein>
<accession>A0A7E4VWW7</accession>
<sequence length="70" mass="7854">MTSIGMKFVRQLVLFMLIISVVNSVKTDTDRRRDCTRRGLPCGAPGFDLLQLVAMICFASAANFVQRFIN</sequence>
<evidence type="ECO:0000256" key="1">
    <source>
        <dbReference type="SAM" id="SignalP"/>
    </source>
</evidence>
<evidence type="ECO:0000313" key="3">
    <source>
        <dbReference type="WBParaSite" id="Pan_g4396.t1"/>
    </source>
</evidence>
<feature type="signal peptide" evidence="1">
    <location>
        <begin position="1"/>
        <end position="24"/>
    </location>
</feature>
<name>A0A7E4VWW7_PANRE</name>
<reference evidence="3" key="2">
    <citation type="submission" date="2020-10" db="UniProtKB">
        <authorList>
            <consortium name="WormBaseParasite"/>
        </authorList>
    </citation>
    <scope>IDENTIFICATION</scope>
</reference>
<dbReference type="Proteomes" id="UP000492821">
    <property type="component" value="Unassembled WGS sequence"/>
</dbReference>
<reference evidence="2" key="1">
    <citation type="journal article" date="2013" name="Genetics">
        <title>The draft genome and transcriptome of Panagrellus redivivus are shaped by the harsh demands of a free-living lifestyle.</title>
        <authorList>
            <person name="Srinivasan J."/>
            <person name="Dillman A.R."/>
            <person name="Macchietto M.G."/>
            <person name="Heikkinen L."/>
            <person name="Lakso M."/>
            <person name="Fracchia K.M."/>
            <person name="Antoshechkin I."/>
            <person name="Mortazavi A."/>
            <person name="Wong G."/>
            <person name="Sternberg P.W."/>
        </authorList>
    </citation>
    <scope>NUCLEOTIDE SEQUENCE [LARGE SCALE GENOMIC DNA]</scope>
    <source>
        <strain evidence="2">MT8872</strain>
    </source>
</reference>
<dbReference type="AlphaFoldDB" id="A0A7E4VWW7"/>